<name>A0A0N4ZSA5_PARTI</name>
<protein>
    <submittedName>
        <fullName evidence="6">SAM domain-containing protein</fullName>
    </submittedName>
</protein>
<evidence type="ECO:0000259" key="4">
    <source>
        <dbReference type="SMART" id="SM00454"/>
    </source>
</evidence>
<dbReference type="AlphaFoldDB" id="A0A0N4ZSA5"/>
<evidence type="ECO:0000313" key="6">
    <source>
        <dbReference type="WBParaSite" id="PTRK_0001138600.1"/>
    </source>
</evidence>
<dbReference type="Pfam" id="PF00536">
    <property type="entry name" value="SAM_1"/>
    <property type="match status" value="1"/>
</dbReference>
<dbReference type="SUPFAM" id="SSF47769">
    <property type="entry name" value="SAM/Pointed domain"/>
    <property type="match status" value="1"/>
</dbReference>
<reference evidence="6" key="1">
    <citation type="submission" date="2017-02" db="UniProtKB">
        <authorList>
            <consortium name="WormBaseParasite"/>
        </authorList>
    </citation>
    <scope>IDENTIFICATION</scope>
</reference>
<accession>A0A0N4ZSA5</accession>
<dbReference type="Gene3D" id="1.10.150.50">
    <property type="entry name" value="Transcription Factor, Ets-1"/>
    <property type="match status" value="1"/>
</dbReference>
<dbReference type="GO" id="GO:0003729">
    <property type="term" value="F:mRNA binding"/>
    <property type="evidence" value="ECO:0007669"/>
    <property type="project" value="TreeGrafter"/>
</dbReference>
<evidence type="ECO:0000313" key="5">
    <source>
        <dbReference type="Proteomes" id="UP000038045"/>
    </source>
</evidence>
<dbReference type="InterPro" id="IPR013761">
    <property type="entry name" value="SAM/pointed_sf"/>
</dbReference>
<dbReference type="SMART" id="SM00454">
    <property type="entry name" value="SAM"/>
    <property type="match status" value="1"/>
</dbReference>
<evidence type="ECO:0000256" key="2">
    <source>
        <dbReference type="ARBA" id="ARBA00022490"/>
    </source>
</evidence>
<evidence type="ECO:0000256" key="1">
    <source>
        <dbReference type="ARBA" id="ARBA00004496"/>
    </source>
</evidence>
<proteinExistence type="predicted"/>
<dbReference type="Proteomes" id="UP000038045">
    <property type="component" value="Unplaced"/>
</dbReference>
<dbReference type="InterPro" id="IPR050897">
    <property type="entry name" value="SMAUG/VTS1_RNA-bind"/>
</dbReference>
<keyword evidence="2" id="KW-0963">Cytoplasm</keyword>
<keyword evidence="5" id="KW-1185">Reference proteome</keyword>
<organism evidence="5 6">
    <name type="scientific">Parastrongyloides trichosuri</name>
    <name type="common">Possum-specific nematode worm</name>
    <dbReference type="NCBI Taxonomy" id="131310"/>
    <lineage>
        <taxon>Eukaryota</taxon>
        <taxon>Metazoa</taxon>
        <taxon>Ecdysozoa</taxon>
        <taxon>Nematoda</taxon>
        <taxon>Chromadorea</taxon>
        <taxon>Rhabditida</taxon>
        <taxon>Tylenchina</taxon>
        <taxon>Panagrolaimomorpha</taxon>
        <taxon>Strongyloidoidea</taxon>
        <taxon>Strongyloididae</taxon>
        <taxon>Parastrongyloides</taxon>
    </lineage>
</organism>
<keyword evidence="3" id="KW-0694">RNA-binding</keyword>
<dbReference type="PANTHER" id="PTHR12515">
    <property type="entry name" value="STERILE ALPHA MOTIF DOMAIN CONTAINING PROTEIN 4-RELATED"/>
    <property type="match status" value="1"/>
</dbReference>
<dbReference type="WBParaSite" id="PTRK_0001138600.1">
    <property type="protein sequence ID" value="PTRK_0001138600.1"/>
    <property type="gene ID" value="PTRK_0001138600"/>
</dbReference>
<dbReference type="PANTHER" id="PTHR12515:SF5">
    <property type="entry name" value="PROTEIN SMAUG"/>
    <property type="match status" value="1"/>
</dbReference>
<dbReference type="STRING" id="131310.A0A0N4ZSA5"/>
<comment type="subcellular location">
    <subcellularLocation>
        <location evidence="1">Cytoplasm</location>
    </subcellularLocation>
</comment>
<feature type="domain" description="SAM" evidence="4">
    <location>
        <begin position="161"/>
        <end position="224"/>
    </location>
</feature>
<dbReference type="GO" id="GO:0000289">
    <property type="term" value="P:nuclear-transcribed mRNA poly(A) tail shortening"/>
    <property type="evidence" value="ECO:0007669"/>
    <property type="project" value="TreeGrafter"/>
</dbReference>
<evidence type="ECO:0000256" key="3">
    <source>
        <dbReference type="ARBA" id="ARBA00022884"/>
    </source>
</evidence>
<dbReference type="InterPro" id="IPR001660">
    <property type="entry name" value="SAM"/>
</dbReference>
<dbReference type="GO" id="GO:0000932">
    <property type="term" value="C:P-body"/>
    <property type="evidence" value="ECO:0007669"/>
    <property type="project" value="TreeGrafter"/>
</dbReference>
<sequence>MSSNNNFNIDFFSPSTSKCTSQDSTSSTGKNSAYISNPFDDIINKLPFSDNEFVLSYDYETTTSGNSSDNDYGSFNLSRISPQNCEEISQEFKEKWENLLNAEFEYLNGCYFNGIRNLFNNVSRIKSYGCITFLVQELVKTFKLNETTKDTEYIMNLLNKIADPPMREMAGWLKDLRLHKYTPFFLSIKYETFLALSDDMLVEVGVTIGARRKILQSVNALKERISNCYQYDKIITEKDDLKSVIVFLKDLSLTPMQKYVGDVNESQEQIDGFNKPIELVNSDNLPGHFCRLLQKLYHLIVRIHRNEVDATYDTLDGKSFQMLDSICKRIQTVNAFTKNQKASSKEWQKYFIRYIPVNKNENIPPQKRTKKQFKGDFNHNERLNISVTSLNSLNKPRHNDWKGFGNSFSKDGTRYYRKPLNKKSFDNMNLQQKPAYMKKSYYIPYLNNGVNNTDELCYAKTHNRNNLELSNHYNTNRKNFHNLANYKSKPTRNNMNSAVTICRRDQNYISY</sequence>